<proteinExistence type="predicted"/>
<sequence>MGFRNFGTLLLVFMILMMVFGTQRLRDIGNDLAIAIRNFRKGLQEDQGNTEESKENKS</sequence>
<dbReference type="AlphaFoldDB" id="A0A370GGY9"/>
<comment type="caution">
    <text evidence="8">The sequence shown here is derived from an EMBL/GenBank/DDBJ whole genome shotgun (WGS) entry which is preliminary data.</text>
</comment>
<organism evidence="8 9">
    <name type="scientific">Aquicella lusitana</name>
    <dbReference type="NCBI Taxonomy" id="254246"/>
    <lineage>
        <taxon>Bacteria</taxon>
        <taxon>Pseudomonadati</taxon>
        <taxon>Pseudomonadota</taxon>
        <taxon>Gammaproteobacteria</taxon>
        <taxon>Legionellales</taxon>
        <taxon>Coxiellaceae</taxon>
        <taxon>Aquicella</taxon>
    </lineage>
</organism>
<comment type="subcellular location">
    <subcellularLocation>
        <location evidence="1">Membrane</location>
        <topology evidence="1">Single-pass membrane protein</topology>
    </subcellularLocation>
</comment>
<protein>
    <submittedName>
        <fullName evidence="8">Sec-independent protein translocase protein TatA</fullName>
    </submittedName>
</protein>
<evidence type="ECO:0000256" key="5">
    <source>
        <dbReference type="ARBA" id="ARBA00022989"/>
    </source>
</evidence>
<keyword evidence="5" id="KW-1133">Transmembrane helix</keyword>
<keyword evidence="9" id="KW-1185">Reference proteome</keyword>
<keyword evidence="3" id="KW-0812">Transmembrane</keyword>
<accession>A0A370GGY9</accession>
<evidence type="ECO:0000256" key="3">
    <source>
        <dbReference type="ARBA" id="ARBA00022692"/>
    </source>
</evidence>
<evidence type="ECO:0000256" key="6">
    <source>
        <dbReference type="ARBA" id="ARBA00023010"/>
    </source>
</evidence>
<gene>
    <name evidence="8" type="ORF">C8D86_11522</name>
</gene>
<evidence type="ECO:0000313" key="8">
    <source>
        <dbReference type="EMBL" id="RDI42419.1"/>
    </source>
</evidence>
<evidence type="ECO:0000256" key="4">
    <source>
        <dbReference type="ARBA" id="ARBA00022927"/>
    </source>
</evidence>
<evidence type="ECO:0000256" key="1">
    <source>
        <dbReference type="ARBA" id="ARBA00004167"/>
    </source>
</evidence>
<dbReference type="OrthoDB" id="7066617at2"/>
<dbReference type="GO" id="GO:0015031">
    <property type="term" value="P:protein transport"/>
    <property type="evidence" value="ECO:0007669"/>
    <property type="project" value="UniProtKB-KW"/>
</dbReference>
<name>A0A370GGY9_9COXI</name>
<keyword evidence="7" id="KW-0472">Membrane</keyword>
<evidence type="ECO:0000313" key="9">
    <source>
        <dbReference type="Proteomes" id="UP000254720"/>
    </source>
</evidence>
<dbReference type="Proteomes" id="UP000254720">
    <property type="component" value="Unassembled WGS sequence"/>
</dbReference>
<dbReference type="Gene3D" id="1.20.5.3310">
    <property type="match status" value="1"/>
</dbReference>
<keyword evidence="4" id="KW-0653">Protein transport</keyword>
<dbReference type="RefSeq" id="WP_114834687.1">
    <property type="nucleotide sequence ID" value="NZ_LR699114.1"/>
</dbReference>
<keyword evidence="6" id="KW-0811">Translocation</keyword>
<dbReference type="GO" id="GO:0016020">
    <property type="term" value="C:membrane"/>
    <property type="evidence" value="ECO:0007669"/>
    <property type="project" value="UniProtKB-ARBA"/>
</dbReference>
<dbReference type="EMBL" id="QQAX01000015">
    <property type="protein sequence ID" value="RDI42419.1"/>
    <property type="molecule type" value="Genomic_DNA"/>
</dbReference>
<keyword evidence="2" id="KW-0813">Transport</keyword>
<dbReference type="Pfam" id="PF02416">
    <property type="entry name" value="TatA_B_E"/>
    <property type="match status" value="1"/>
</dbReference>
<dbReference type="InterPro" id="IPR003369">
    <property type="entry name" value="TatA/B/E"/>
</dbReference>
<reference evidence="8 9" key="1">
    <citation type="submission" date="2018-07" db="EMBL/GenBank/DDBJ databases">
        <title>Genomic Encyclopedia of Type Strains, Phase IV (KMG-IV): sequencing the most valuable type-strain genomes for metagenomic binning, comparative biology and taxonomic classification.</title>
        <authorList>
            <person name="Goeker M."/>
        </authorList>
    </citation>
    <scope>NUCLEOTIDE SEQUENCE [LARGE SCALE GENOMIC DNA]</scope>
    <source>
        <strain evidence="8 9">DSM 16500</strain>
    </source>
</reference>
<evidence type="ECO:0000256" key="2">
    <source>
        <dbReference type="ARBA" id="ARBA00022448"/>
    </source>
</evidence>
<evidence type="ECO:0000256" key="7">
    <source>
        <dbReference type="ARBA" id="ARBA00023136"/>
    </source>
</evidence>